<protein>
    <recommendedName>
        <fullName evidence="7">Protein CyaE</fullName>
    </recommendedName>
</protein>
<evidence type="ECO:0000256" key="5">
    <source>
        <dbReference type="ARBA" id="ARBA00023136"/>
    </source>
</evidence>
<comment type="caution">
    <text evidence="9">The sequence shown here is derived from an EMBL/GenBank/DDBJ whole genome shotgun (WGS) entry which is preliminary data.</text>
</comment>
<reference evidence="9 10" key="1">
    <citation type="submission" date="2024-07" db="EMBL/GenBank/DDBJ databases">
        <authorList>
            <person name="Wang L."/>
        </authorList>
    </citation>
    <scope>NUCLEOTIDE SEQUENCE [LARGE SCALE GENOMIC DNA]</scope>
    <source>
        <strain evidence="9 10">WL359</strain>
    </source>
</reference>
<keyword evidence="2 7" id="KW-0813">Transport</keyword>
<dbReference type="Pfam" id="PF02321">
    <property type="entry name" value="OEP"/>
    <property type="match status" value="2"/>
</dbReference>
<evidence type="ECO:0000256" key="2">
    <source>
        <dbReference type="ARBA" id="ARBA00022448"/>
    </source>
</evidence>
<gene>
    <name evidence="9" type="ORF">AB1E22_20205</name>
</gene>
<comment type="function">
    <text evidence="7">CyaE is necessary for transport of calmodulin-sensitive adenylate cyclase-hemolysin (cyclolysin).</text>
</comment>
<sequence length="489" mass="52908">MNAKKTLVHLCLLGMLMQQAAHAGGISNLLDDPLQAQPEQLESGATLPDSSRINCYTPVDFRKTLELSDAVDTALCNNPQIRASWAEIKAQTGVVGEARAAYLPTINGSVSRLRDSTVYSSGSREPGVTSTGNQYYASLNWRLFDFGGRAANRESANQMLIAAIAGHDASLQKTMVSVIQAYFEAMTSQAEVSARLQIADLAQRTLTVAQRREDKGASTLDDTVQASTALAKAQLNAMHASGDYQKNIALLKQAMGIDQSVSITLPAQPDRVIPTDIRDLSQWLKQAESQHPAIRQARAKWTSDQEKITSVRSEGLPTLDLTAHMSRNGFPNQGLSTINQTDKDIGLTISIPLFEGFSRHYKVLEARAQAEQSEAEMENTREQILTDVVKAWADARTSLSILQASQQLLDAAQAGVSSSQRRYDKNVADILEVMNAQSALADAQQQRIQAIAAWQSARLSLLASTGILGQLSETNQGQAAGLPDGNGFN</sequence>
<keyword evidence="3" id="KW-1134">Transmembrane beta strand</keyword>
<name>A0ABV3NZT0_9ENTR</name>
<keyword evidence="5 7" id="KW-0472">Membrane</keyword>
<dbReference type="InterPro" id="IPR028351">
    <property type="entry name" value="CyaE"/>
</dbReference>
<keyword evidence="7" id="KW-0354">Hemolysis</keyword>
<evidence type="ECO:0000313" key="10">
    <source>
        <dbReference type="Proteomes" id="UP001555342"/>
    </source>
</evidence>
<keyword evidence="4" id="KW-0812">Transmembrane</keyword>
<dbReference type="PANTHER" id="PTHR30026:SF20">
    <property type="entry name" value="OUTER MEMBRANE PROTEIN TOLC"/>
    <property type="match status" value="1"/>
</dbReference>
<keyword evidence="7" id="KW-0204">Cytolysis</keyword>
<dbReference type="PANTHER" id="PTHR30026">
    <property type="entry name" value="OUTER MEMBRANE PROTEIN TOLC"/>
    <property type="match status" value="1"/>
</dbReference>
<organism evidence="9 10">
    <name type="scientific">Buttiauxella gaviniae</name>
    <dbReference type="NCBI Taxonomy" id="82990"/>
    <lineage>
        <taxon>Bacteria</taxon>
        <taxon>Pseudomonadati</taxon>
        <taxon>Pseudomonadota</taxon>
        <taxon>Gammaproteobacteria</taxon>
        <taxon>Enterobacterales</taxon>
        <taxon>Enterobacteriaceae</taxon>
        <taxon>Buttiauxella</taxon>
    </lineage>
</organism>
<dbReference type="EMBL" id="JBFMVT010000002">
    <property type="protein sequence ID" value="MEW7314998.1"/>
    <property type="molecule type" value="Genomic_DNA"/>
</dbReference>
<evidence type="ECO:0000313" key="9">
    <source>
        <dbReference type="EMBL" id="MEW7314998.1"/>
    </source>
</evidence>
<comment type="subcellular location">
    <subcellularLocation>
        <location evidence="7">Cell outer membrane</location>
        <topology evidence="7">Peripheral membrane protein</topology>
    </subcellularLocation>
</comment>
<feature type="chain" id="PRO_5046082936" description="Protein CyaE" evidence="8">
    <location>
        <begin position="24"/>
        <end position="489"/>
    </location>
</feature>
<evidence type="ECO:0000256" key="4">
    <source>
        <dbReference type="ARBA" id="ARBA00022692"/>
    </source>
</evidence>
<evidence type="ECO:0000256" key="8">
    <source>
        <dbReference type="SAM" id="SignalP"/>
    </source>
</evidence>
<dbReference type="Proteomes" id="UP001555342">
    <property type="component" value="Unassembled WGS sequence"/>
</dbReference>
<dbReference type="InterPro" id="IPR051906">
    <property type="entry name" value="TolC-like"/>
</dbReference>
<evidence type="ECO:0000256" key="6">
    <source>
        <dbReference type="ARBA" id="ARBA00023237"/>
    </source>
</evidence>
<dbReference type="RefSeq" id="WP_367597006.1">
    <property type="nucleotide sequence ID" value="NZ_JBFMVT010000002.1"/>
</dbReference>
<dbReference type="SUPFAM" id="SSF56954">
    <property type="entry name" value="Outer membrane efflux proteins (OEP)"/>
    <property type="match status" value="1"/>
</dbReference>
<dbReference type="PIRSF" id="PIRSF001892">
    <property type="entry name" value="CyaE"/>
    <property type="match status" value="1"/>
</dbReference>
<feature type="signal peptide" evidence="8">
    <location>
        <begin position="1"/>
        <end position="23"/>
    </location>
</feature>
<accession>A0ABV3NZT0</accession>
<evidence type="ECO:0000256" key="1">
    <source>
        <dbReference type="ARBA" id="ARBA00007613"/>
    </source>
</evidence>
<keyword evidence="6 7" id="KW-0998">Cell outer membrane</keyword>
<keyword evidence="10" id="KW-1185">Reference proteome</keyword>
<dbReference type="InterPro" id="IPR003423">
    <property type="entry name" value="OMP_efflux"/>
</dbReference>
<evidence type="ECO:0000256" key="7">
    <source>
        <dbReference type="PIRNR" id="PIRNR001892"/>
    </source>
</evidence>
<proteinExistence type="inferred from homology"/>
<comment type="similarity">
    <text evidence="1 7">Belongs to the outer membrane factor (OMF) (TC 1.B.17) family.</text>
</comment>
<evidence type="ECO:0000256" key="3">
    <source>
        <dbReference type="ARBA" id="ARBA00022452"/>
    </source>
</evidence>
<dbReference type="Gene3D" id="1.20.1600.10">
    <property type="entry name" value="Outer membrane efflux proteins (OEP)"/>
    <property type="match status" value="1"/>
</dbReference>
<keyword evidence="8" id="KW-0732">Signal</keyword>